<protein>
    <submittedName>
        <fullName evidence="1">Uncharacterized protein</fullName>
    </submittedName>
</protein>
<sequence length="53" mass="5869">MTRIAVVEAMRRNGLRVKPGGTPVNAAILDVARRIGRHELRPGPHVLVDKFVK</sequence>
<dbReference type="Proteomes" id="UP000635606">
    <property type="component" value="Unassembled WGS sequence"/>
</dbReference>
<evidence type="ECO:0000313" key="1">
    <source>
        <dbReference type="EMBL" id="GIJ73135.1"/>
    </source>
</evidence>
<evidence type="ECO:0000313" key="2">
    <source>
        <dbReference type="Proteomes" id="UP000635606"/>
    </source>
</evidence>
<accession>A0A8J4EEZ6</accession>
<organism evidence="1 2">
    <name type="scientific">Virgisporangium ochraceum</name>
    <dbReference type="NCBI Taxonomy" id="65505"/>
    <lineage>
        <taxon>Bacteria</taxon>
        <taxon>Bacillati</taxon>
        <taxon>Actinomycetota</taxon>
        <taxon>Actinomycetes</taxon>
        <taxon>Micromonosporales</taxon>
        <taxon>Micromonosporaceae</taxon>
        <taxon>Virgisporangium</taxon>
    </lineage>
</organism>
<comment type="caution">
    <text evidence="1">The sequence shown here is derived from an EMBL/GenBank/DDBJ whole genome shotgun (WGS) entry which is preliminary data.</text>
</comment>
<proteinExistence type="predicted"/>
<dbReference type="EMBL" id="BOPH01000110">
    <property type="protein sequence ID" value="GIJ73135.1"/>
    <property type="molecule type" value="Genomic_DNA"/>
</dbReference>
<dbReference type="RefSeq" id="WP_203932969.1">
    <property type="nucleotide sequence ID" value="NZ_BOPH01000110.1"/>
</dbReference>
<reference evidence="1" key="1">
    <citation type="submission" date="2021-01" db="EMBL/GenBank/DDBJ databases">
        <title>Whole genome shotgun sequence of Virgisporangium ochraceum NBRC 16418.</title>
        <authorList>
            <person name="Komaki H."/>
            <person name="Tamura T."/>
        </authorList>
    </citation>
    <scope>NUCLEOTIDE SEQUENCE</scope>
    <source>
        <strain evidence="1">NBRC 16418</strain>
    </source>
</reference>
<gene>
    <name evidence="1" type="ORF">Voc01_080520</name>
</gene>
<name>A0A8J4EEZ6_9ACTN</name>
<keyword evidence="2" id="KW-1185">Reference proteome</keyword>
<dbReference type="AlphaFoldDB" id="A0A8J4EEZ6"/>